<keyword evidence="7" id="KW-1208">Phospholipid metabolism</keyword>
<sequence length="172" mass="18807">MYVANHASWMDIPYMGAAIGWRNYKIVAKAELTKVPILGQSIVLGGHVTLDRSNRRSQLQTIKKGIEWLKQGVPLCAFPEGTRSKTGRLMPFKRGAFKMASSAGADIVPLSIVGSEKVMPAGWVMPMRSSRSVPAKIIVHPPISSEGKDEKELADEVRQVIISGLPESQRPS</sequence>
<name>A0A9W7GN99_9STRA</name>
<dbReference type="OrthoDB" id="417078at2759"/>
<evidence type="ECO:0000256" key="3">
    <source>
        <dbReference type="ARBA" id="ARBA00022516"/>
    </source>
</evidence>
<keyword evidence="3 7" id="KW-0444">Lipid biosynthesis</keyword>
<keyword evidence="10" id="KW-1185">Reference proteome</keyword>
<dbReference type="CDD" id="cd07989">
    <property type="entry name" value="LPLAT_AGPAT-like"/>
    <property type="match status" value="1"/>
</dbReference>
<feature type="domain" description="Phospholipid/glycerol acyltransferase" evidence="8">
    <location>
        <begin position="1"/>
        <end position="115"/>
    </location>
</feature>
<dbReference type="InterPro" id="IPR004552">
    <property type="entry name" value="AGP_acyltrans"/>
</dbReference>
<keyword evidence="4 7" id="KW-0808">Transferase</keyword>
<evidence type="ECO:0000256" key="6">
    <source>
        <dbReference type="ARBA" id="ARBA00023315"/>
    </source>
</evidence>
<comment type="similarity">
    <text evidence="2 7">Belongs to the 1-acyl-sn-glycerol-3-phosphate acyltransferase family.</text>
</comment>
<proteinExistence type="inferred from homology"/>
<evidence type="ECO:0000256" key="2">
    <source>
        <dbReference type="ARBA" id="ARBA00008655"/>
    </source>
</evidence>
<evidence type="ECO:0000259" key="8">
    <source>
        <dbReference type="SMART" id="SM00563"/>
    </source>
</evidence>
<keyword evidence="7" id="KW-0594">Phospholipid biosynthesis</keyword>
<dbReference type="EMBL" id="BRYA01000437">
    <property type="protein sequence ID" value="GMI48802.1"/>
    <property type="molecule type" value="Genomic_DNA"/>
</dbReference>
<comment type="domain">
    <text evidence="7">The HXXXXD motif is essential for acyltransferase activity and may constitute the binding site for the phosphate moiety of the glycerol-3-phosphate.</text>
</comment>
<organism evidence="9 10">
    <name type="scientific">Triparma columacea</name>
    <dbReference type="NCBI Taxonomy" id="722753"/>
    <lineage>
        <taxon>Eukaryota</taxon>
        <taxon>Sar</taxon>
        <taxon>Stramenopiles</taxon>
        <taxon>Ochrophyta</taxon>
        <taxon>Bolidophyceae</taxon>
        <taxon>Parmales</taxon>
        <taxon>Triparmaceae</taxon>
        <taxon>Triparma</taxon>
    </lineage>
</organism>
<dbReference type="PANTHER" id="PTHR10434:SF64">
    <property type="entry name" value="1-ACYL-SN-GLYCEROL-3-PHOSPHATE ACYLTRANSFERASE-RELATED"/>
    <property type="match status" value="1"/>
</dbReference>
<dbReference type="Proteomes" id="UP001165065">
    <property type="component" value="Unassembled WGS sequence"/>
</dbReference>
<gene>
    <name evidence="9" type="ORF">TrCOL_g11374</name>
</gene>
<evidence type="ECO:0000256" key="4">
    <source>
        <dbReference type="ARBA" id="ARBA00022679"/>
    </source>
</evidence>
<keyword evidence="6 7" id="KW-0012">Acyltransferase</keyword>
<accession>A0A9W7GN99</accession>
<dbReference type="SUPFAM" id="SSF69593">
    <property type="entry name" value="Glycerol-3-phosphate (1)-acyltransferase"/>
    <property type="match status" value="1"/>
</dbReference>
<dbReference type="Pfam" id="PF01553">
    <property type="entry name" value="Acyltransferase"/>
    <property type="match status" value="1"/>
</dbReference>
<dbReference type="GO" id="GO:0016020">
    <property type="term" value="C:membrane"/>
    <property type="evidence" value="ECO:0007669"/>
    <property type="project" value="InterPro"/>
</dbReference>
<dbReference type="GO" id="GO:0006654">
    <property type="term" value="P:phosphatidic acid biosynthetic process"/>
    <property type="evidence" value="ECO:0007669"/>
    <property type="project" value="TreeGrafter"/>
</dbReference>
<dbReference type="EC" id="2.3.1.51" evidence="7"/>
<dbReference type="AlphaFoldDB" id="A0A9W7GN99"/>
<protein>
    <recommendedName>
        <fullName evidence="7">1-acyl-sn-glycerol-3-phosphate acyltransferase</fullName>
        <ecNumber evidence="7">2.3.1.51</ecNumber>
    </recommendedName>
</protein>
<evidence type="ECO:0000313" key="9">
    <source>
        <dbReference type="EMBL" id="GMI48802.1"/>
    </source>
</evidence>
<evidence type="ECO:0000256" key="5">
    <source>
        <dbReference type="ARBA" id="ARBA00023098"/>
    </source>
</evidence>
<dbReference type="GO" id="GO:0003841">
    <property type="term" value="F:1-acylglycerol-3-phosphate O-acyltransferase activity"/>
    <property type="evidence" value="ECO:0007669"/>
    <property type="project" value="UniProtKB-UniRule"/>
</dbReference>
<dbReference type="PANTHER" id="PTHR10434">
    <property type="entry name" value="1-ACYL-SN-GLYCEROL-3-PHOSPHATE ACYLTRANSFERASE"/>
    <property type="match status" value="1"/>
</dbReference>
<dbReference type="NCBIfam" id="TIGR00530">
    <property type="entry name" value="AGP_acyltrn"/>
    <property type="match status" value="1"/>
</dbReference>
<evidence type="ECO:0000256" key="1">
    <source>
        <dbReference type="ARBA" id="ARBA00005189"/>
    </source>
</evidence>
<reference evidence="10" key="1">
    <citation type="journal article" date="2023" name="Commun. Biol.">
        <title>Genome analysis of Parmales, the sister group of diatoms, reveals the evolutionary specialization of diatoms from phago-mixotrophs to photoautotrophs.</title>
        <authorList>
            <person name="Ban H."/>
            <person name="Sato S."/>
            <person name="Yoshikawa S."/>
            <person name="Yamada K."/>
            <person name="Nakamura Y."/>
            <person name="Ichinomiya M."/>
            <person name="Sato N."/>
            <person name="Blanc-Mathieu R."/>
            <person name="Endo H."/>
            <person name="Kuwata A."/>
            <person name="Ogata H."/>
        </authorList>
    </citation>
    <scope>NUCLEOTIDE SEQUENCE [LARGE SCALE GENOMIC DNA]</scope>
</reference>
<comment type="caution">
    <text evidence="9">The sequence shown here is derived from an EMBL/GenBank/DDBJ whole genome shotgun (WGS) entry which is preliminary data.</text>
</comment>
<comment type="catalytic activity">
    <reaction evidence="7">
        <text>a 1-acyl-sn-glycero-3-phosphate + an acyl-CoA = a 1,2-diacyl-sn-glycero-3-phosphate + CoA</text>
        <dbReference type="Rhea" id="RHEA:19709"/>
        <dbReference type="ChEBI" id="CHEBI:57287"/>
        <dbReference type="ChEBI" id="CHEBI:57970"/>
        <dbReference type="ChEBI" id="CHEBI:58342"/>
        <dbReference type="ChEBI" id="CHEBI:58608"/>
        <dbReference type="EC" id="2.3.1.51"/>
    </reaction>
</comment>
<dbReference type="SMART" id="SM00563">
    <property type="entry name" value="PlsC"/>
    <property type="match status" value="1"/>
</dbReference>
<evidence type="ECO:0000256" key="7">
    <source>
        <dbReference type="RuleBase" id="RU361267"/>
    </source>
</evidence>
<evidence type="ECO:0000313" key="10">
    <source>
        <dbReference type="Proteomes" id="UP001165065"/>
    </source>
</evidence>
<keyword evidence="5 7" id="KW-0443">Lipid metabolism</keyword>
<comment type="pathway">
    <text evidence="1">Lipid metabolism.</text>
</comment>
<dbReference type="InterPro" id="IPR002123">
    <property type="entry name" value="Plipid/glycerol_acylTrfase"/>
</dbReference>